<sequence>MLYFIYCCGIPYEPCSLPNEVLQDIVLFFNEDACNKFIDTSALLWNLLLHKSKFSTTFTVWNHRQWFLQSKQILKNLPIVKIISNTQGLYFQLSGPEYAIAAFKRFTSRKFHERIAVSCNIPRKRVTIFLEPSIHQAPGQLKNSRVCKRIMISSSGEKSDGNPSGGSSNLSVSGGNSDGDSSGGSSDLSLSGGNSNGNPSGGRSVFSLSGGNSDGNPSGGQSDCDSVSEDEIQVSKSSRKRKAHSIKAKKKNVNRWKEFTAAGNPRAPSMEIYLDWIVSAWSRFQLSLLLNCGITICHDESEDGLVHCFKEHGLIPDGEFDLMEARYAMDQVTAAEEADVGEDEENAYISNESLQFESDDYDI</sequence>
<dbReference type="AlphaFoldDB" id="A0A915E756"/>
<dbReference type="Proteomes" id="UP000887574">
    <property type="component" value="Unplaced"/>
</dbReference>
<feature type="region of interest" description="Disordered" evidence="1">
    <location>
        <begin position="154"/>
        <end position="249"/>
    </location>
</feature>
<evidence type="ECO:0000313" key="2">
    <source>
        <dbReference type="Proteomes" id="UP000887574"/>
    </source>
</evidence>
<feature type="compositionally biased region" description="Basic residues" evidence="1">
    <location>
        <begin position="237"/>
        <end position="249"/>
    </location>
</feature>
<proteinExistence type="predicted"/>
<evidence type="ECO:0000313" key="3">
    <source>
        <dbReference type="WBParaSite" id="jg26473"/>
    </source>
</evidence>
<dbReference type="WBParaSite" id="jg26473">
    <property type="protein sequence ID" value="jg26473"/>
    <property type="gene ID" value="jg26473"/>
</dbReference>
<protein>
    <submittedName>
        <fullName evidence="3">Uncharacterized protein</fullName>
    </submittedName>
</protein>
<organism evidence="2 3">
    <name type="scientific">Ditylenchus dipsaci</name>
    <dbReference type="NCBI Taxonomy" id="166011"/>
    <lineage>
        <taxon>Eukaryota</taxon>
        <taxon>Metazoa</taxon>
        <taxon>Ecdysozoa</taxon>
        <taxon>Nematoda</taxon>
        <taxon>Chromadorea</taxon>
        <taxon>Rhabditida</taxon>
        <taxon>Tylenchina</taxon>
        <taxon>Tylenchomorpha</taxon>
        <taxon>Sphaerularioidea</taxon>
        <taxon>Anguinidae</taxon>
        <taxon>Anguininae</taxon>
        <taxon>Ditylenchus</taxon>
    </lineage>
</organism>
<reference evidence="3" key="1">
    <citation type="submission" date="2022-11" db="UniProtKB">
        <authorList>
            <consortium name="WormBaseParasite"/>
        </authorList>
    </citation>
    <scope>IDENTIFICATION</scope>
</reference>
<name>A0A915E756_9BILA</name>
<evidence type="ECO:0000256" key="1">
    <source>
        <dbReference type="SAM" id="MobiDB-lite"/>
    </source>
</evidence>
<feature type="compositionally biased region" description="Low complexity" evidence="1">
    <location>
        <begin position="161"/>
        <end position="223"/>
    </location>
</feature>
<keyword evidence="2" id="KW-1185">Reference proteome</keyword>
<accession>A0A915E756</accession>